<name>A9BUQ0_DELAS</name>
<sequence>MVPAGPLASRGRRPEVRRPAWLFQLRLLAIDSMNTSQPATAQAVLEGEALHAFMDQAHDLLQQEDDASPIAPAERQAAVMELLSQQRFAPATVGELERLHDLWLDLERPETANALLREHRAATLQPLQGDNHLLATASLALSDIQSRLRFDREGGVALLAPAADLMGRLPHTGEPYRYWNGWHYLAREAQAWELAEQGVDLQRSHERSDPDGEASPARRDARACLRKAELARLRGDVPATVRQVQAATALLTQADAEQNVDFDDWLHLAREVLPLAPQSVPAVLMAAEQHLARTESPAASQAVRTHRKVHAARLQAMACHAMGQPEAALQLAALGRFGLVDDSDDAFSGLVLQWLEEAGRLADAADLALESVLHSRPGSARQGYELALRRVDSDTAHAPAWALILAWAGLDSDMQEILEDSPAAPRSADDYLALARTQAPGHPLLDLIDGWRLAKDRQWEQALPLLERGVTDQPRHANSELLPMLWAARFAVLPAAQALQRPFAQGHGAHWCYAAGVTLDDEDDLAALMGEGRQVPGDEVREPLVQRYYEEGLARFEAFWATGQGRYKDAHLHVYSMLCNNLAIKYRSQQRYDEAAALHHKGLSSSPFAEHHDGLLWCAIRRDDRPGIVTAAEQLWHFTQDYGYSRHCPTDYFPSAALALYQLGRAGEIGIWLERLDQWFEELDEDDQREQRRDYLASLMSLLDFFSENHGELVRPRLDALLPEVRALGECYTLRRLACAMESCGPIDQAVALHREAIAKLTPDDGEAEHRMAKDGLKRCLKLRSDSKPWWKLW</sequence>
<evidence type="ECO:0000313" key="3">
    <source>
        <dbReference type="Proteomes" id="UP000000784"/>
    </source>
</evidence>
<dbReference type="AlphaFoldDB" id="A9BUQ0"/>
<evidence type="ECO:0000256" key="1">
    <source>
        <dbReference type="SAM" id="MobiDB-lite"/>
    </source>
</evidence>
<organism evidence="2 3">
    <name type="scientific">Delftia acidovorans (strain DSM 14801 / SPH-1)</name>
    <dbReference type="NCBI Taxonomy" id="398578"/>
    <lineage>
        <taxon>Bacteria</taxon>
        <taxon>Pseudomonadati</taxon>
        <taxon>Pseudomonadota</taxon>
        <taxon>Betaproteobacteria</taxon>
        <taxon>Burkholderiales</taxon>
        <taxon>Comamonadaceae</taxon>
        <taxon>Delftia</taxon>
    </lineage>
</organism>
<feature type="region of interest" description="Disordered" evidence="1">
    <location>
        <begin position="200"/>
        <end position="221"/>
    </location>
</feature>
<dbReference type="HOGENOM" id="CLU_362787_0_0_4"/>
<accession>A9BUQ0</accession>
<dbReference type="Proteomes" id="UP000000784">
    <property type="component" value="Chromosome"/>
</dbReference>
<protein>
    <recommendedName>
        <fullName evidence="4">Tetratricopeptide repeat protein</fullName>
    </recommendedName>
</protein>
<reference evidence="3" key="2">
    <citation type="submission" date="2007-11" db="EMBL/GenBank/DDBJ databases">
        <title>Complete sequence of Delftia acidovorans DSM 14801 / SPH-1.</title>
        <authorList>
            <person name="Copeland A."/>
            <person name="Lucas S."/>
            <person name="Lapidus A."/>
            <person name="Barry K."/>
            <person name="Glavina del Rio T."/>
            <person name="Dalin E."/>
            <person name="Tice H."/>
            <person name="Pitluck S."/>
            <person name="Lowry S."/>
            <person name="Clum A."/>
            <person name="Schmutz J."/>
            <person name="Larimer F."/>
            <person name="Land M."/>
            <person name="Hauser L."/>
            <person name="Kyrpides N."/>
            <person name="Kim E."/>
            <person name="Schleheck D."/>
            <person name="Richardson P."/>
        </authorList>
    </citation>
    <scope>NUCLEOTIDE SEQUENCE [LARGE SCALE GENOMIC DNA]</scope>
    <source>
        <strain evidence="3">DSM 14801 / SPH-1</strain>
    </source>
</reference>
<dbReference type="KEGG" id="dac:Daci_1514"/>
<reference evidence="2 3" key="1">
    <citation type="journal article" date="2004" name="Appl. Environ. Microbiol.">
        <title>Mineralization of individual congeners of linear alkylbenzenesulfonate by defined pairs of heterotrophic bacteria.</title>
        <authorList>
            <person name="Schleheck D."/>
            <person name="Knepper T.P."/>
            <person name="Fischer K."/>
            <person name="Cook A.M."/>
        </authorList>
    </citation>
    <scope>NUCLEOTIDE SEQUENCE [LARGE SCALE GENOMIC DNA]</scope>
    <source>
        <strain evidence="3">DSM 14801 / SPH-1</strain>
    </source>
</reference>
<dbReference type="STRING" id="398578.Daci_1514"/>
<feature type="compositionally biased region" description="Basic and acidic residues" evidence="1">
    <location>
        <begin position="202"/>
        <end position="221"/>
    </location>
</feature>
<evidence type="ECO:0008006" key="4">
    <source>
        <dbReference type="Google" id="ProtNLM"/>
    </source>
</evidence>
<gene>
    <name evidence="2" type="ordered locus">Daci_1514</name>
</gene>
<keyword evidence="3" id="KW-1185">Reference proteome</keyword>
<dbReference type="eggNOG" id="ENOG502Z9MJ">
    <property type="taxonomic scope" value="Bacteria"/>
</dbReference>
<evidence type="ECO:0000313" key="2">
    <source>
        <dbReference type="EMBL" id="ABX34158.1"/>
    </source>
</evidence>
<proteinExistence type="predicted"/>
<dbReference type="EMBL" id="CP000884">
    <property type="protein sequence ID" value="ABX34158.1"/>
    <property type="molecule type" value="Genomic_DNA"/>
</dbReference>